<dbReference type="CDD" id="cd01335">
    <property type="entry name" value="Radical_SAM"/>
    <property type="match status" value="1"/>
</dbReference>
<evidence type="ECO:0000256" key="3">
    <source>
        <dbReference type="ARBA" id="ARBA00022691"/>
    </source>
</evidence>
<dbReference type="NCBIfam" id="TIGR02495">
    <property type="entry name" value="NrdG2"/>
    <property type="match status" value="1"/>
</dbReference>
<dbReference type="GO" id="GO:0046872">
    <property type="term" value="F:metal ion binding"/>
    <property type="evidence" value="ECO:0007669"/>
    <property type="project" value="UniProtKB-KW"/>
</dbReference>
<evidence type="ECO:0000256" key="4">
    <source>
        <dbReference type="ARBA" id="ARBA00022723"/>
    </source>
</evidence>
<comment type="cofactor">
    <cofactor evidence="1">
        <name>[4Fe-4S] cluster</name>
        <dbReference type="ChEBI" id="CHEBI:49883"/>
    </cofactor>
</comment>
<dbReference type="InterPro" id="IPR058240">
    <property type="entry name" value="rSAM_sf"/>
</dbReference>
<dbReference type="InterPro" id="IPR034457">
    <property type="entry name" value="Organic_radical-activating"/>
</dbReference>
<dbReference type="Pfam" id="PF04055">
    <property type="entry name" value="Radical_SAM"/>
    <property type="match status" value="1"/>
</dbReference>
<dbReference type="OrthoDB" id="9782387at2"/>
<dbReference type="InterPro" id="IPR013785">
    <property type="entry name" value="Aldolase_TIM"/>
</dbReference>
<dbReference type="PANTHER" id="PTHR30352:SF13">
    <property type="entry name" value="GLYCYL-RADICAL ENZYME ACTIVATING ENZYME YJJW-RELATED"/>
    <property type="match status" value="1"/>
</dbReference>
<evidence type="ECO:0000313" key="8">
    <source>
        <dbReference type="EMBL" id="EEH64542.1"/>
    </source>
</evidence>
<keyword evidence="9" id="KW-1185">Reference proteome</keyword>
<keyword evidence="2" id="KW-0004">4Fe-4S</keyword>
<protein>
    <submittedName>
        <fullName evidence="8">Anaerobic ribonucleoside-triphosphate reductase activating protein</fullName>
        <ecNumber evidence="8">1.97.-.-</ecNumber>
    </submittedName>
</protein>
<keyword evidence="8" id="KW-0560">Oxidoreductase</keyword>
<keyword evidence="6" id="KW-0411">Iron-sulfur</keyword>
<dbReference type="Gene3D" id="3.20.20.70">
    <property type="entry name" value="Aldolase class I"/>
    <property type="match status" value="1"/>
</dbReference>
<dbReference type="RefSeq" id="WP_006547276.1">
    <property type="nucleotide sequence ID" value="NZ_DS999545.1"/>
</dbReference>
<reference evidence="8 9" key="1">
    <citation type="submission" date="2009-01" db="EMBL/GenBank/DDBJ databases">
        <authorList>
            <person name="Qin X."/>
            <person name="Bachman B."/>
            <person name="Battles P."/>
            <person name="Bell A."/>
            <person name="Bess C."/>
            <person name="Bickham C."/>
            <person name="Chaboub L."/>
            <person name="Chen D."/>
            <person name="Coyle M."/>
            <person name="Deiros D.R."/>
            <person name="Dinh H."/>
            <person name="Forbes L."/>
            <person name="Fowler G."/>
            <person name="Francisco L."/>
            <person name="Fu Q."/>
            <person name="Gubbala S."/>
            <person name="Hale W."/>
            <person name="Han Y."/>
            <person name="Hemphill L."/>
            <person name="Highlander S.K."/>
            <person name="Hirani K."/>
            <person name="Hogues M."/>
            <person name="Jackson L."/>
            <person name="Jakkamsetti A."/>
            <person name="Javaid M."/>
            <person name="Jiang H."/>
            <person name="Korchina V."/>
            <person name="Kovar C."/>
            <person name="Lara F."/>
            <person name="Lee S."/>
            <person name="Mata R."/>
            <person name="Mathew T."/>
            <person name="Moen C."/>
            <person name="Morales K."/>
            <person name="Munidasa M."/>
            <person name="Nazareth L."/>
            <person name="Ngo R."/>
            <person name="Nguyen L."/>
            <person name="Okwuonu G."/>
            <person name="Ongeri F."/>
            <person name="Patil S."/>
            <person name="Petrosino J."/>
            <person name="Pham C."/>
            <person name="Pham P."/>
            <person name="Pu L.-L."/>
            <person name="Puazo M."/>
            <person name="Raj R."/>
            <person name="Reid J."/>
            <person name="Rouhana J."/>
            <person name="Saada N."/>
            <person name="Shang Y."/>
            <person name="Simmons D."/>
            <person name="Thornton R."/>
            <person name="Warren J."/>
            <person name="Weissenberger G."/>
            <person name="Zhang J."/>
            <person name="Zhang L."/>
            <person name="Zhou C."/>
            <person name="Zhu D."/>
            <person name="Muzny D."/>
            <person name="Worley K."/>
            <person name="Gibbs R."/>
        </authorList>
    </citation>
    <scope>NUCLEOTIDE SEQUENCE [LARGE SCALE GENOMIC DNA]</scope>
    <source>
        <strain evidence="8 9">DSM 15436</strain>
    </source>
</reference>
<evidence type="ECO:0000256" key="6">
    <source>
        <dbReference type="ARBA" id="ARBA00023014"/>
    </source>
</evidence>
<evidence type="ECO:0000259" key="7">
    <source>
        <dbReference type="Pfam" id="PF04055"/>
    </source>
</evidence>
<gene>
    <name evidence="8" type="ORF">HMPREF0044_0279</name>
</gene>
<dbReference type="PANTHER" id="PTHR30352">
    <property type="entry name" value="PYRUVATE FORMATE-LYASE-ACTIVATING ENZYME"/>
    <property type="match status" value="1"/>
</dbReference>
<evidence type="ECO:0000256" key="1">
    <source>
        <dbReference type="ARBA" id="ARBA00001966"/>
    </source>
</evidence>
<proteinExistence type="predicted"/>
<dbReference type="GO" id="GO:0051539">
    <property type="term" value="F:4 iron, 4 sulfur cluster binding"/>
    <property type="evidence" value="ECO:0007669"/>
    <property type="project" value="UniProtKB-KW"/>
</dbReference>
<evidence type="ECO:0000313" key="9">
    <source>
        <dbReference type="Proteomes" id="UP000010301"/>
    </source>
</evidence>
<dbReference type="SUPFAM" id="SSF102114">
    <property type="entry name" value="Radical SAM enzymes"/>
    <property type="match status" value="1"/>
</dbReference>
<dbReference type="GO" id="GO:0016491">
    <property type="term" value="F:oxidoreductase activity"/>
    <property type="evidence" value="ECO:0007669"/>
    <property type="project" value="UniProtKB-KW"/>
</dbReference>
<dbReference type="EMBL" id="ACFG01000004">
    <property type="protein sequence ID" value="EEH64542.1"/>
    <property type="molecule type" value="Genomic_DNA"/>
</dbReference>
<dbReference type="InterPro" id="IPR012840">
    <property type="entry name" value="NrdG2"/>
</dbReference>
<dbReference type="HOGENOM" id="CLU_078147_1_0_11"/>
<accession>C0VYN9</accession>
<keyword evidence="5" id="KW-0408">Iron</keyword>
<dbReference type="STRING" id="525245.HMPREF0044_0279"/>
<sequence>MLQIAGVQPLSLVDWPGKLALTVFCQGCPWTCVYCHNHQILDCQLPGIIDWAKVYETLKKRRGLLDAVVFSGGEATRQGPALKETLQQTRTLGFLTGLHTAGAYPRTLQQLLSANLLDWVGLDIKAPQDTYPLVVGANSASGMKAWQSLDILLEGAQKTTNPNFAYEVRLTVYPGMPFNPTEVVGTCLEKGVENLVIQQARATGTPAGFSENFQNWESDFQTIKAELTALGKEKLSFR</sequence>
<dbReference type="eggNOG" id="COG1180">
    <property type="taxonomic scope" value="Bacteria"/>
</dbReference>
<name>C0VYN9_9ACTO</name>
<feature type="domain" description="Radical SAM core" evidence="7">
    <location>
        <begin position="23"/>
        <end position="147"/>
    </location>
</feature>
<evidence type="ECO:0000256" key="5">
    <source>
        <dbReference type="ARBA" id="ARBA00023004"/>
    </source>
</evidence>
<dbReference type="SFLD" id="SFLDG01094">
    <property type="entry name" value="Uncharacterised_Radical_SAM_Su"/>
    <property type="match status" value="1"/>
</dbReference>
<dbReference type="SFLD" id="SFLDS00029">
    <property type="entry name" value="Radical_SAM"/>
    <property type="match status" value="1"/>
</dbReference>
<evidence type="ECO:0000256" key="2">
    <source>
        <dbReference type="ARBA" id="ARBA00022485"/>
    </source>
</evidence>
<dbReference type="EC" id="1.97.-.-" evidence="8"/>
<keyword evidence="4" id="KW-0479">Metal-binding</keyword>
<organism evidence="8 9">
    <name type="scientific">Gleimia coleocanis DSM 15436</name>
    <dbReference type="NCBI Taxonomy" id="525245"/>
    <lineage>
        <taxon>Bacteria</taxon>
        <taxon>Bacillati</taxon>
        <taxon>Actinomycetota</taxon>
        <taxon>Actinomycetes</taxon>
        <taxon>Actinomycetales</taxon>
        <taxon>Actinomycetaceae</taxon>
        <taxon>Gleimia</taxon>
    </lineage>
</organism>
<dbReference type="Proteomes" id="UP000010301">
    <property type="component" value="Unassembled WGS sequence"/>
</dbReference>
<dbReference type="InterPro" id="IPR007197">
    <property type="entry name" value="rSAM"/>
</dbReference>
<comment type="caution">
    <text evidence="8">The sequence shown here is derived from an EMBL/GenBank/DDBJ whole genome shotgun (WGS) entry which is preliminary data.</text>
</comment>
<dbReference type="AlphaFoldDB" id="C0VYN9"/>
<keyword evidence="3" id="KW-0949">S-adenosyl-L-methionine</keyword>